<dbReference type="SMART" id="SM00220">
    <property type="entry name" value="S_TKc"/>
    <property type="match status" value="1"/>
</dbReference>
<evidence type="ECO:0000313" key="4">
    <source>
        <dbReference type="Proteomes" id="UP000235371"/>
    </source>
</evidence>
<dbReference type="GO" id="GO:0004672">
    <property type="term" value="F:protein kinase activity"/>
    <property type="evidence" value="ECO:0007669"/>
    <property type="project" value="InterPro"/>
</dbReference>
<evidence type="ECO:0000313" key="3">
    <source>
        <dbReference type="EMBL" id="PMD49561.1"/>
    </source>
</evidence>
<evidence type="ECO:0000259" key="2">
    <source>
        <dbReference type="PROSITE" id="PS50011"/>
    </source>
</evidence>
<dbReference type="STRING" id="1095630.A0A2J6SFM0"/>
<feature type="region of interest" description="Disordered" evidence="1">
    <location>
        <begin position="418"/>
        <end position="442"/>
    </location>
</feature>
<evidence type="ECO:0000256" key="1">
    <source>
        <dbReference type="SAM" id="MobiDB-lite"/>
    </source>
</evidence>
<dbReference type="GeneID" id="36592358"/>
<protein>
    <recommendedName>
        <fullName evidence="2">Protein kinase domain-containing protein</fullName>
    </recommendedName>
</protein>
<accession>A0A2J6SFM0</accession>
<sequence length="530" mass="59056">MAQPAPLPPTPRPDTFPDPPDAALLPGLPISSPGDDWVVDFENIQAYEKARLAMKPTHALRDQWLASERNWKYGIGKGWAGKKVLGQGGQGIVGHWTYEGADRRQKTVTDVAVNQALRAGPANTGWGLIQRIYLEFCPGGDLSDWLDRYYDLPRNVAENDLWCIFQCLARAAFVMHHGSEDPKSERYMTDGELVHFDLKLNNGRRKGRLKATEELTSSVLVGDQALDNEHRNQPPYKINDFGLSKKVTTGPQDAKYLKKYQYYSTYSWYAPQIGLIMQVLMRKPPNRVPDWQNFTTYQSKATYRLATGGLTVGSILDEEQDGQEGARSLYSRELRSLIAECLLLAPAHRILPRELVERTAEGVRTWQTSLGTTLGPPLPQWQEPVVSAQWLEGWDDVDPLQAAFQALRLQVNQLRQQRAARPPVLPRPAQAQAPQAGPAGPANAVAGRTLRVILQTRSKYAGLIRGGHKIFAVENVSEDTTVVQVKDTLERQKCGIKATGMNIMCGRMLMANHQTLGEFPGLNTVKAMDA</sequence>
<organism evidence="3 4">
    <name type="scientific">Hyaloscypha bicolor E</name>
    <dbReference type="NCBI Taxonomy" id="1095630"/>
    <lineage>
        <taxon>Eukaryota</taxon>
        <taxon>Fungi</taxon>
        <taxon>Dikarya</taxon>
        <taxon>Ascomycota</taxon>
        <taxon>Pezizomycotina</taxon>
        <taxon>Leotiomycetes</taxon>
        <taxon>Helotiales</taxon>
        <taxon>Hyaloscyphaceae</taxon>
        <taxon>Hyaloscypha</taxon>
        <taxon>Hyaloscypha bicolor</taxon>
    </lineage>
</organism>
<dbReference type="InParanoid" id="A0A2J6SFM0"/>
<dbReference type="InterPro" id="IPR000719">
    <property type="entry name" value="Prot_kinase_dom"/>
</dbReference>
<dbReference type="AlphaFoldDB" id="A0A2J6SFM0"/>
<dbReference type="PROSITE" id="PS50011">
    <property type="entry name" value="PROTEIN_KINASE_DOM"/>
    <property type="match status" value="1"/>
</dbReference>
<feature type="compositionally biased region" description="Pro residues" evidence="1">
    <location>
        <begin position="1"/>
        <end position="20"/>
    </location>
</feature>
<dbReference type="SUPFAM" id="SSF56112">
    <property type="entry name" value="Protein kinase-like (PK-like)"/>
    <property type="match status" value="1"/>
</dbReference>
<reference evidence="3 4" key="1">
    <citation type="submission" date="2016-04" db="EMBL/GenBank/DDBJ databases">
        <title>A degradative enzymes factory behind the ericoid mycorrhizal symbiosis.</title>
        <authorList>
            <consortium name="DOE Joint Genome Institute"/>
            <person name="Martino E."/>
            <person name="Morin E."/>
            <person name="Grelet G."/>
            <person name="Kuo A."/>
            <person name="Kohler A."/>
            <person name="Daghino S."/>
            <person name="Barry K."/>
            <person name="Choi C."/>
            <person name="Cichocki N."/>
            <person name="Clum A."/>
            <person name="Copeland A."/>
            <person name="Hainaut M."/>
            <person name="Haridas S."/>
            <person name="Labutti K."/>
            <person name="Lindquist E."/>
            <person name="Lipzen A."/>
            <person name="Khouja H.-R."/>
            <person name="Murat C."/>
            <person name="Ohm R."/>
            <person name="Olson A."/>
            <person name="Spatafora J."/>
            <person name="Veneault-Fourrey C."/>
            <person name="Henrissat B."/>
            <person name="Grigoriev I."/>
            <person name="Martin F."/>
            <person name="Perotto S."/>
        </authorList>
    </citation>
    <scope>NUCLEOTIDE SEQUENCE [LARGE SCALE GENOMIC DNA]</scope>
    <source>
        <strain evidence="3 4">E</strain>
    </source>
</reference>
<dbReference type="InterPro" id="IPR011009">
    <property type="entry name" value="Kinase-like_dom_sf"/>
</dbReference>
<dbReference type="OrthoDB" id="310217at2759"/>
<proteinExistence type="predicted"/>
<feature type="domain" description="Protein kinase" evidence="2">
    <location>
        <begin position="22"/>
        <end position="367"/>
    </location>
</feature>
<name>A0A2J6SFM0_9HELO</name>
<dbReference type="GO" id="GO:0005524">
    <property type="term" value="F:ATP binding"/>
    <property type="evidence" value="ECO:0007669"/>
    <property type="project" value="InterPro"/>
</dbReference>
<dbReference type="EMBL" id="KZ613920">
    <property type="protein sequence ID" value="PMD49561.1"/>
    <property type="molecule type" value="Genomic_DNA"/>
</dbReference>
<dbReference type="Proteomes" id="UP000235371">
    <property type="component" value="Unassembled WGS sequence"/>
</dbReference>
<feature type="region of interest" description="Disordered" evidence="1">
    <location>
        <begin position="1"/>
        <end position="29"/>
    </location>
</feature>
<dbReference type="Gene3D" id="1.10.510.10">
    <property type="entry name" value="Transferase(Phosphotransferase) domain 1"/>
    <property type="match status" value="1"/>
</dbReference>
<gene>
    <name evidence="3" type="ORF">K444DRAFT_638598</name>
</gene>
<keyword evidence="4" id="KW-1185">Reference proteome</keyword>
<dbReference type="RefSeq" id="XP_024726465.1">
    <property type="nucleotide sequence ID" value="XM_024884281.1"/>
</dbReference>